<proteinExistence type="predicted"/>
<organism evidence="2 3">
    <name type="scientific">Brachionus plicatilis</name>
    <name type="common">Marine rotifer</name>
    <name type="synonym">Brachionus muelleri</name>
    <dbReference type="NCBI Taxonomy" id="10195"/>
    <lineage>
        <taxon>Eukaryota</taxon>
        <taxon>Metazoa</taxon>
        <taxon>Spiralia</taxon>
        <taxon>Gnathifera</taxon>
        <taxon>Rotifera</taxon>
        <taxon>Eurotatoria</taxon>
        <taxon>Monogononta</taxon>
        <taxon>Pseudotrocha</taxon>
        <taxon>Ploima</taxon>
        <taxon>Brachionidae</taxon>
        <taxon>Brachionus</taxon>
    </lineage>
</organism>
<dbReference type="Proteomes" id="UP000276133">
    <property type="component" value="Unassembled WGS sequence"/>
</dbReference>
<evidence type="ECO:0000313" key="3">
    <source>
        <dbReference type="Proteomes" id="UP000276133"/>
    </source>
</evidence>
<accession>A0A3M7QAW8</accession>
<name>A0A3M7QAW8_BRAPC</name>
<sequence length="106" mass="12480">MDESIYVPDDEDQIIGHFLELETKNVLSRRFLDLASDKIKEKRGIMVNFFVKTKTKFELNQEVLFVMVQIMDRYLVLVPLENVDLVLLMLARCLLHPNLTQQLGWI</sequence>
<keyword evidence="3" id="KW-1185">Reference proteome</keyword>
<protein>
    <submittedName>
        <fullName evidence="2">Cyclin-B3-1 isoform X1</fullName>
    </submittedName>
</protein>
<dbReference type="SUPFAM" id="SSF47954">
    <property type="entry name" value="Cyclin-like"/>
    <property type="match status" value="1"/>
</dbReference>
<dbReference type="AlphaFoldDB" id="A0A3M7QAW8"/>
<reference evidence="2 3" key="1">
    <citation type="journal article" date="2018" name="Sci. Rep.">
        <title>Genomic signatures of local adaptation to the degree of environmental predictability in rotifers.</title>
        <authorList>
            <person name="Franch-Gras L."/>
            <person name="Hahn C."/>
            <person name="Garcia-Roger E.M."/>
            <person name="Carmona M.J."/>
            <person name="Serra M."/>
            <person name="Gomez A."/>
        </authorList>
    </citation>
    <scope>NUCLEOTIDE SEQUENCE [LARGE SCALE GENOMIC DNA]</scope>
    <source>
        <strain evidence="2">HYR1</strain>
    </source>
</reference>
<evidence type="ECO:0000313" key="2">
    <source>
        <dbReference type="EMBL" id="RNA08379.1"/>
    </source>
</evidence>
<dbReference type="InterPro" id="IPR036915">
    <property type="entry name" value="Cyclin-like_sf"/>
</dbReference>
<evidence type="ECO:0000259" key="1">
    <source>
        <dbReference type="Pfam" id="PF00134"/>
    </source>
</evidence>
<dbReference type="Pfam" id="PF00134">
    <property type="entry name" value="Cyclin_N"/>
    <property type="match status" value="1"/>
</dbReference>
<gene>
    <name evidence="2" type="ORF">BpHYR1_001337</name>
</gene>
<dbReference type="EMBL" id="REGN01006765">
    <property type="protein sequence ID" value="RNA08379.1"/>
    <property type="molecule type" value="Genomic_DNA"/>
</dbReference>
<feature type="domain" description="Cyclin N-terminal" evidence="1">
    <location>
        <begin position="14"/>
        <end position="91"/>
    </location>
</feature>
<dbReference type="Gene3D" id="1.10.472.10">
    <property type="entry name" value="Cyclin-like"/>
    <property type="match status" value="2"/>
</dbReference>
<dbReference type="InterPro" id="IPR006671">
    <property type="entry name" value="Cyclin_N"/>
</dbReference>
<comment type="caution">
    <text evidence="2">The sequence shown here is derived from an EMBL/GenBank/DDBJ whole genome shotgun (WGS) entry which is preliminary data.</text>
</comment>